<dbReference type="InterPro" id="IPR051604">
    <property type="entry name" value="Ergot_Alk_Oxidoreductase"/>
</dbReference>
<evidence type="ECO:0000313" key="1">
    <source>
        <dbReference type="EMBL" id="KUN80929.1"/>
    </source>
</evidence>
<dbReference type="EMBL" id="LMWX01000045">
    <property type="protein sequence ID" value="KUN80929.1"/>
    <property type="molecule type" value="Genomic_DNA"/>
</dbReference>
<dbReference type="Gene3D" id="3.90.25.10">
    <property type="entry name" value="UDP-galactose 4-epimerase, domain 1"/>
    <property type="match status" value="1"/>
</dbReference>
<organism evidence="1 2">
    <name type="scientific">Streptomyces bungoensis</name>
    <dbReference type="NCBI Taxonomy" id="285568"/>
    <lineage>
        <taxon>Bacteria</taxon>
        <taxon>Bacillati</taxon>
        <taxon>Actinomycetota</taxon>
        <taxon>Actinomycetes</taxon>
        <taxon>Kitasatosporales</taxon>
        <taxon>Streptomycetaceae</taxon>
        <taxon>Streptomyces</taxon>
    </lineage>
</organism>
<name>A0A101SW00_9ACTN</name>
<reference evidence="1 2" key="1">
    <citation type="submission" date="2015-10" db="EMBL/GenBank/DDBJ databases">
        <title>Draft genome sequence of Streptomyces bungoensis DSM 41781, type strain for the species Streptomyces bungoensis.</title>
        <authorList>
            <person name="Ruckert C."/>
            <person name="Winkler A."/>
            <person name="Kalinowski J."/>
            <person name="Kampfer P."/>
            <person name="Glaeser S."/>
        </authorList>
    </citation>
    <scope>NUCLEOTIDE SEQUENCE [LARGE SCALE GENOMIC DNA]</scope>
    <source>
        <strain evidence="1 2">DSM 41781</strain>
    </source>
</reference>
<proteinExistence type="predicted"/>
<evidence type="ECO:0000313" key="2">
    <source>
        <dbReference type="Proteomes" id="UP000053024"/>
    </source>
</evidence>
<comment type="caution">
    <text evidence="1">The sequence shown here is derived from an EMBL/GenBank/DDBJ whole genome shotgun (WGS) entry which is preliminary data.</text>
</comment>
<sequence length="273" mass="29267">MGTTPILVLGATGSAGRRVAAHLRTLGVPVRPASRHGATRFDWHDRGTWEPALRGAGRMFLMAPDGIPVDPDLAGLAADLGVGHIVLLSSRAIETMGDQRLIEAEDTVKKCGAAWTVLRVDWFDQNFDEGPFRGAVLAGELAVPVGDCRQGFVDLDDVGAVAARVLTEDGHTDRTYELTGPQALSFAEACAVIEDVTGRPMTFHGSEDAYRVAQAAAGRPEESVERELASYAALRALGDTEPLDTVPRLTGHRARTFREYVTDAATGPDWPRP</sequence>
<gene>
    <name evidence="1" type="ORF">AQJ66_24925</name>
</gene>
<dbReference type="Gene3D" id="3.40.50.720">
    <property type="entry name" value="NAD(P)-binding Rossmann-like Domain"/>
    <property type="match status" value="1"/>
</dbReference>
<dbReference type="STRING" id="285568.AQJ66_24925"/>
<dbReference type="OrthoDB" id="3250520at2"/>
<dbReference type="Proteomes" id="UP000053024">
    <property type="component" value="Unassembled WGS sequence"/>
</dbReference>
<dbReference type="InterPro" id="IPR036291">
    <property type="entry name" value="NAD(P)-bd_dom_sf"/>
</dbReference>
<keyword evidence="2" id="KW-1185">Reference proteome</keyword>
<dbReference type="AlphaFoldDB" id="A0A101SW00"/>
<dbReference type="RefSeq" id="WP_061926468.1">
    <property type="nucleotide sequence ID" value="NZ_JBEYBH010000051.1"/>
</dbReference>
<dbReference type="PANTHER" id="PTHR43162:SF1">
    <property type="entry name" value="PRESTALK A DIFFERENTIATION PROTEIN A"/>
    <property type="match status" value="1"/>
</dbReference>
<dbReference type="SUPFAM" id="SSF51735">
    <property type="entry name" value="NAD(P)-binding Rossmann-fold domains"/>
    <property type="match status" value="1"/>
</dbReference>
<protein>
    <submittedName>
        <fullName evidence="1">NmrA family transcriptional regulator</fullName>
    </submittedName>
</protein>
<accession>A0A101SW00</accession>
<dbReference type="PANTHER" id="PTHR43162">
    <property type="match status" value="1"/>
</dbReference>